<dbReference type="NCBIfam" id="TIGR01484">
    <property type="entry name" value="HAD-SF-IIB"/>
    <property type="match status" value="1"/>
</dbReference>
<name>A0A316G169_9RHOB</name>
<reference evidence="5 6" key="1">
    <citation type="submission" date="2018-05" db="EMBL/GenBank/DDBJ databases">
        <title>Genomic Encyclopedia of Type Strains, Phase IV (KMG-IV): sequencing the most valuable type-strain genomes for metagenomic binning, comparative biology and taxonomic classification.</title>
        <authorList>
            <person name="Goeker M."/>
        </authorList>
    </citation>
    <scope>NUCLEOTIDE SEQUENCE [LARGE SCALE GENOMIC DNA]</scope>
    <source>
        <strain evidence="5 6">DSM 103371</strain>
    </source>
</reference>
<comment type="catalytic activity">
    <reaction evidence="4">
        <text>alpha,alpha-trehalose 6-phosphate + H2O = alpha,alpha-trehalose + phosphate</text>
        <dbReference type="Rhea" id="RHEA:23420"/>
        <dbReference type="ChEBI" id="CHEBI:15377"/>
        <dbReference type="ChEBI" id="CHEBI:16551"/>
        <dbReference type="ChEBI" id="CHEBI:43474"/>
        <dbReference type="ChEBI" id="CHEBI:58429"/>
        <dbReference type="EC" id="3.1.3.12"/>
    </reaction>
</comment>
<dbReference type="Gene3D" id="3.30.70.1020">
    <property type="entry name" value="Trehalose-6-phosphate phosphatase related protein, domain 2"/>
    <property type="match status" value="1"/>
</dbReference>
<dbReference type="GO" id="GO:0005992">
    <property type="term" value="P:trehalose biosynthetic process"/>
    <property type="evidence" value="ECO:0007669"/>
    <property type="project" value="UniProtKB-UniPathway"/>
</dbReference>
<dbReference type="SUPFAM" id="SSF56784">
    <property type="entry name" value="HAD-like"/>
    <property type="match status" value="1"/>
</dbReference>
<dbReference type="NCBIfam" id="TIGR00685">
    <property type="entry name" value="T6PP"/>
    <property type="match status" value="1"/>
</dbReference>
<dbReference type="InterPro" id="IPR036412">
    <property type="entry name" value="HAD-like_sf"/>
</dbReference>
<dbReference type="InterPro" id="IPR023214">
    <property type="entry name" value="HAD_sf"/>
</dbReference>
<evidence type="ECO:0000313" key="5">
    <source>
        <dbReference type="EMBL" id="PWK54115.1"/>
    </source>
</evidence>
<dbReference type="CDD" id="cd01627">
    <property type="entry name" value="HAD_TPP"/>
    <property type="match status" value="1"/>
</dbReference>
<evidence type="ECO:0000256" key="2">
    <source>
        <dbReference type="ARBA" id="ARBA00008770"/>
    </source>
</evidence>
<dbReference type="KEGG" id="salo:EF888_18815"/>
<gene>
    <name evidence="5" type="ORF">C8D95_112103</name>
</gene>
<evidence type="ECO:0000256" key="3">
    <source>
        <dbReference type="ARBA" id="ARBA00022801"/>
    </source>
</evidence>
<keyword evidence="6" id="KW-1185">Reference proteome</keyword>
<dbReference type="Pfam" id="PF02358">
    <property type="entry name" value="Trehalose_PPase"/>
    <property type="match status" value="1"/>
</dbReference>
<dbReference type="Gene3D" id="3.40.50.1000">
    <property type="entry name" value="HAD superfamily/HAD-like"/>
    <property type="match status" value="1"/>
</dbReference>
<dbReference type="GO" id="GO:0004805">
    <property type="term" value="F:trehalose-phosphatase activity"/>
    <property type="evidence" value="ECO:0007669"/>
    <property type="project" value="UniProtKB-EC"/>
</dbReference>
<sequence length="259" mass="27797">MTDVFDTTDDSDTPGSTFPSADPGVCAIFVDFDGTLVEIADRPEAVSVSDALPGLLSDLVDVANGAVCIVSGRSVEVILSFLPSFAGDIVGCHGGETRICGVASEHRLSGSEEVKLLFEDCSAFAEERPGVQAEAKPTGAVLHYRRASEAVAQEVKDYAAELERRHGAFELHPAKMALEFRPPDVGKEKAVERLMRAAPYAGRMPVYFGDDTTDEPALSWVRARGGLSVKVGTGETGAEFRAESPQDVTRFLKRMTQKE</sequence>
<keyword evidence="4" id="KW-0460">Magnesium</keyword>
<dbReference type="RefSeq" id="WP_109760894.1">
    <property type="nucleotide sequence ID" value="NZ_CP034588.1"/>
</dbReference>
<dbReference type="AlphaFoldDB" id="A0A316G169"/>
<dbReference type="PANTHER" id="PTHR43768">
    <property type="entry name" value="TREHALOSE 6-PHOSPHATE PHOSPHATASE"/>
    <property type="match status" value="1"/>
</dbReference>
<organism evidence="5 6">
    <name type="scientific">Silicimonas algicola</name>
    <dbReference type="NCBI Taxonomy" id="1826607"/>
    <lineage>
        <taxon>Bacteria</taxon>
        <taxon>Pseudomonadati</taxon>
        <taxon>Pseudomonadota</taxon>
        <taxon>Alphaproteobacteria</taxon>
        <taxon>Rhodobacterales</taxon>
        <taxon>Paracoccaceae</taxon>
    </lineage>
</organism>
<dbReference type="PANTHER" id="PTHR43768:SF3">
    <property type="entry name" value="TREHALOSE 6-PHOSPHATE PHOSPHATASE"/>
    <property type="match status" value="1"/>
</dbReference>
<dbReference type="OrthoDB" id="9814913at2"/>
<keyword evidence="3 4" id="KW-0378">Hydrolase</keyword>
<protein>
    <recommendedName>
        <fullName evidence="4">Trehalose 6-phosphate phosphatase</fullName>
        <ecNumber evidence="4">3.1.3.12</ecNumber>
    </recommendedName>
</protein>
<proteinExistence type="inferred from homology"/>
<keyword evidence="4" id="KW-0479">Metal-binding</keyword>
<dbReference type="UniPathway" id="UPA00299"/>
<evidence type="ECO:0000256" key="4">
    <source>
        <dbReference type="RuleBase" id="RU361117"/>
    </source>
</evidence>
<evidence type="ECO:0000256" key="1">
    <source>
        <dbReference type="ARBA" id="ARBA00005199"/>
    </source>
</evidence>
<dbReference type="Proteomes" id="UP000245390">
    <property type="component" value="Unassembled WGS sequence"/>
</dbReference>
<comment type="similarity">
    <text evidence="2 4">Belongs to the trehalose phosphatase family.</text>
</comment>
<dbReference type="InterPro" id="IPR003337">
    <property type="entry name" value="Trehalose_PPase"/>
</dbReference>
<evidence type="ECO:0000313" key="6">
    <source>
        <dbReference type="Proteomes" id="UP000245390"/>
    </source>
</evidence>
<dbReference type="EMBL" id="QGGV01000012">
    <property type="protein sequence ID" value="PWK54115.1"/>
    <property type="molecule type" value="Genomic_DNA"/>
</dbReference>
<comment type="pathway">
    <text evidence="1 4">Glycan biosynthesis; trehalose biosynthesis.</text>
</comment>
<comment type="cofactor">
    <cofactor evidence="4">
        <name>Mg(2+)</name>
        <dbReference type="ChEBI" id="CHEBI:18420"/>
    </cofactor>
</comment>
<dbReference type="GO" id="GO:0046872">
    <property type="term" value="F:metal ion binding"/>
    <property type="evidence" value="ECO:0007669"/>
    <property type="project" value="UniProtKB-KW"/>
</dbReference>
<comment type="function">
    <text evidence="4">Removes the phosphate from trehalose 6-phosphate to produce free trehalose.</text>
</comment>
<comment type="caution">
    <text evidence="5">The sequence shown here is derived from an EMBL/GenBank/DDBJ whole genome shotgun (WGS) entry which is preliminary data.</text>
</comment>
<dbReference type="InterPro" id="IPR044651">
    <property type="entry name" value="OTSB-like"/>
</dbReference>
<dbReference type="EC" id="3.1.3.12" evidence="4"/>
<accession>A0A316G169</accession>
<dbReference type="InterPro" id="IPR006379">
    <property type="entry name" value="HAD-SF_hydro_IIB"/>
</dbReference>